<keyword evidence="1" id="KW-0732">Signal</keyword>
<evidence type="ECO:0000256" key="1">
    <source>
        <dbReference type="SAM" id="SignalP"/>
    </source>
</evidence>
<comment type="caution">
    <text evidence="2">The sequence shown here is derived from an EMBL/GenBank/DDBJ whole genome shotgun (WGS) entry which is preliminary data.</text>
</comment>
<accession>A0ABW4QQV6</accession>
<dbReference type="Proteomes" id="UP001597197">
    <property type="component" value="Unassembled WGS sequence"/>
</dbReference>
<organism evidence="2 3">
    <name type="scientific">Hymenobacter bucti</name>
    <dbReference type="NCBI Taxonomy" id="1844114"/>
    <lineage>
        <taxon>Bacteria</taxon>
        <taxon>Pseudomonadati</taxon>
        <taxon>Bacteroidota</taxon>
        <taxon>Cytophagia</taxon>
        <taxon>Cytophagales</taxon>
        <taxon>Hymenobacteraceae</taxon>
        <taxon>Hymenobacter</taxon>
    </lineage>
</organism>
<keyword evidence="3" id="KW-1185">Reference proteome</keyword>
<proteinExistence type="predicted"/>
<feature type="signal peptide" evidence="1">
    <location>
        <begin position="1"/>
        <end position="22"/>
    </location>
</feature>
<name>A0ABW4QQV6_9BACT</name>
<protein>
    <recommendedName>
        <fullName evidence="4">DUF3997 domain-containing protein</fullName>
    </recommendedName>
</protein>
<evidence type="ECO:0000313" key="2">
    <source>
        <dbReference type="EMBL" id="MFD1871616.1"/>
    </source>
</evidence>
<feature type="chain" id="PRO_5045497774" description="DUF3997 domain-containing protein" evidence="1">
    <location>
        <begin position="23"/>
        <end position="136"/>
    </location>
</feature>
<gene>
    <name evidence="2" type="ORF">ACFSDX_04215</name>
</gene>
<evidence type="ECO:0008006" key="4">
    <source>
        <dbReference type="Google" id="ProtNLM"/>
    </source>
</evidence>
<evidence type="ECO:0000313" key="3">
    <source>
        <dbReference type="Proteomes" id="UP001597197"/>
    </source>
</evidence>
<dbReference type="EMBL" id="JBHUFD010000001">
    <property type="protein sequence ID" value="MFD1871616.1"/>
    <property type="molecule type" value="Genomic_DNA"/>
</dbReference>
<reference evidence="3" key="1">
    <citation type="journal article" date="2019" name="Int. J. Syst. Evol. Microbiol.">
        <title>The Global Catalogue of Microorganisms (GCM) 10K type strain sequencing project: providing services to taxonomists for standard genome sequencing and annotation.</title>
        <authorList>
            <consortium name="The Broad Institute Genomics Platform"/>
            <consortium name="The Broad Institute Genome Sequencing Center for Infectious Disease"/>
            <person name="Wu L."/>
            <person name="Ma J."/>
        </authorList>
    </citation>
    <scope>NUCLEOTIDE SEQUENCE [LARGE SCALE GENOMIC DNA]</scope>
    <source>
        <strain evidence="3">CGMCC 1.15795</strain>
    </source>
</reference>
<dbReference type="RefSeq" id="WP_382311930.1">
    <property type="nucleotide sequence ID" value="NZ_JBHUFD010000001.1"/>
</dbReference>
<sequence>MRRYQALVIAPLLSLTSCFGLFDNGTDSIVDKYEVTWIDVHAQRALYCDGSEVVPAYIAAVGYNSKYLFVKQHPLAGEHDEKVLESITNYYLIERTQNESQDRPIYGPLSEEKFNVLCNELGIEEVTFSTHYPENI</sequence>
<dbReference type="PROSITE" id="PS51257">
    <property type="entry name" value="PROKAR_LIPOPROTEIN"/>
    <property type="match status" value="1"/>
</dbReference>